<dbReference type="EC" id="3.5.4.2" evidence="2 6"/>
<comment type="cofactor">
    <cofactor evidence="6">
        <name>Mn(2+)</name>
        <dbReference type="ChEBI" id="CHEBI:29035"/>
    </cofactor>
</comment>
<comment type="catalytic activity">
    <reaction evidence="5 6">
        <text>adenine + H2O + H(+) = hypoxanthine + NH4(+)</text>
        <dbReference type="Rhea" id="RHEA:23688"/>
        <dbReference type="ChEBI" id="CHEBI:15377"/>
        <dbReference type="ChEBI" id="CHEBI:15378"/>
        <dbReference type="ChEBI" id="CHEBI:16708"/>
        <dbReference type="ChEBI" id="CHEBI:17368"/>
        <dbReference type="ChEBI" id="CHEBI:28938"/>
        <dbReference type="EC" id="3.5.4.2"/>
    </reaction>
</comment>
<dbReference type="SUPFAM" id="SSF51338">
    <property type="entry name" value="Composite domain of metallo-dependent hydrolases"/>
    <property type="match status" value="1"/>
</dbReference>
<evidence type="ECO:0000256" key="3">
    <source>
        <dbReference type="ARBA" id="ARBA00022801"/>
    </source>
</evidence>
<dbReference type="OrthoDB" id="9775607at2"/>
<evidence type="ECO:0000256" key="4">
    <source>
        <dbReference type="ARBA" id="ARBA00023211"/>
    </source>
</evidence>
<evidence type="ECO:0000256" key="1">
    <source>
        <dbReference type="ARBA" id="ARBA00006773"/>
    </source>
</evidence>
<dbReference type="GO" id="GO:0006146">
    <property type="term" value="P:adenine catabolic process"/>
    <property type="evidence" value="ECO:0007669"/>
    <property type="project" value="InterPro"/>
</dbReference>
<dbReference type="EMBL" id="CP015519">
    <property type="protein sequence ID" value="APG26701.1"/>
    <property type="molecule type" value="Genomic_DNA"/>
</dbReference>
<dbReference type="HAMAP" id="MF_01518">
    <property type="entry name" value="Adenine_deamin"/>
    <property type="match status" value="1"/>
</dbReference>
<dbReference type="STRING" id="1842532.A7E78_01780"/>
<evidence type="ECO:0000259" key="7">
    <source>
        <dbReference type="Pfam" id="PF01979"/>
    </source>
</evidence>
<dbReference type="Pfam" id="PF13382">
    <property type="entry name" value="Adenine_deam_C"/>
    <property type="match status" value="1"/>
</dbReference>
<proteinExistence type="inferred from homology"/>
<dbReference type="PANTHER" id="PTHR11113">
    <property type="entry name" value="N-ACETYLGLUCOSAMINE-6-PHOSPHATE DEACETYLASE"/>
    <property type="match status" value="1"/>
</dbReference>
<feature type="domain" description="Adenine deaminase C-terminal" evidence="8">
    <location>
        <begin position="394"/>
        <end position="560"/>
    </location>
</feature>
<evidence type="ECO:0000259" key="8">
    <source>
        <dbReference type="Pfam" id="PF13382"/>
    </source>
</evidence>
<evidence type="ECO:0000313" key="9">
    <source>
        <dbReference type="EMBL" id="APG26701.1"/>
    </source>
</evidence>
<dbReference type="InterPro" id="IPR006680">
    <property type="entry name" value="Amidohydro-rel"/>
</dbReference>
<dbReference type="Pfam" id="PF01979">
    <property type="entry name" value="Amidohydro_1"/>
    <property type="match status" value="1"/>
</dbReference>
<organism evidence="9 10">
    <name type="scientific">Syntrophotalea acetylenivorans</name>
    <dbReference type="NCBI Taxonomy" id="1842532"/>
    <lineage>
        <taxon>Bacteria</taxon>
        <taxon>Pseudomonadati</taxon>
        <taxon>Thermodesulfobacteriota</taxon>
        <taxon>Desulfuromonadia</taxon>
        <taxon>Desulfuromonadales</taxon>
        <taxon>Syntrophotaleaceae</taxon>
        <taxon>Syntrophotalea</taxon>
    </lineage>
</organism>
<dbReference type="InterPro" id="IPR026912">
    <property type="entry name" value="Adenine_deam_C"/>
</dbReference>
<dbReference type="NCBIfam" id="TIGR01178">
    <property type="entry name" value="ade"/>
    <property type="match status" value="1"/>
</dbReference>
<dbReference type="SUPFAM" id="SSF51556">
    <property type="entry name" value="Metallo-dependent hydrolases"/>
    <property type="match status" value="1"/>
</dbReference>
<evidence type="ECO:0000256" key="2">
    <source>
        <dbReference type="ARBA" id="ARBA00012782"/>
    </source>
</evidence>
<evidence type="ECO:0000256" key="5">
    <source>
        <dbReference type="ARBA" id="ARBA00047720"/>
    </source>
</evidence>
<comment type="similarity">
    <text evidence="1 6">Belongs to the metallo-dependent hydrolases superfamily. Adenine deaminase family.</text>
</comment>
<protein>
    <recommendedName>
        <fullName evidence="2 6">Adenine deaminase</fullName>
        <shortName evidence="6">Adenase</shortName>
        <shortName evidence="6">Adenine aminase</shortName>
        <ecNumber evidence="2 6">3.5.4.2</ecNumber>
    </recommendedName>
</protein>
<feature type="domain" description="Amidohydrolase-related" evidence="7">
    <location>
        <begin position="64"/>
        <end position="345"/>
    </location>
</feature>
<gene>
    <name evidence="6" type="primary">ade</name>
    <name evidence="9" type="ORF">A7E78_01780</name>
</gene>
<evidence type="ECO:0000256" key="6">
    <source>
        <dbReference type="HAMAP-Rule" id="MF_01518"/>
    </source>
</evidence>
<accession>A0A1L3GLD6</accession>
<dbReference type="CDD" id="cd01295">
    <property type="entry name" value="AdeC"/>
    <property type="match status" value="1"/>
</dbReference>
<keyword evidence="4 6" id="KW-0464">Manganese</keyword>
<dbReference type="PANTHER" id="PTHR11113:SF2">
    <property type="entry name" value="ADENINE DEAMINASE"/>
    <property type="match status" value="1"/>
</dbReference>
<evidence type="ECO:0000313" key="10">
    <source>
        <dbReference type="Proteomes" id="UP000182517"/>
    </source>
</evidence>
<dbReference type="AlphaFoldDB" id="A0A1L3GLD6"/>
<name>A0A1L3GLD6_9BACT</name>
<dbReference type="InterPro" id="IPR032466">
    <property type="entry name" value="Metal_Hydrolase"/>
</dbReference>
<keyword evidence="3 6" id="KW-0378">Hydrolase</keyword>
<dbReference type="GO" id="GO:0000034">
    <property type="term" value="F:adenine deaminase activity"/>
    <property type="evidence" value="ECO:0007669"/>
    <property type="project" value="UniProtKB-UniRule"/>
</dbReference>
<dbReference type="KEGG" id="pef:A7E78_01780"/>
<dbReference type="Gene3D" id="3.20.20.140">
    <property type="entry name" value="Metal-dependent hydrolases"/>
    <property type="match status" value="1"/>
</dbReference>
<dbReference type="Gene3D" id="2.30.40.10">
    <property type="entry name" value="Urease, subunit C, domain 1"/>
    <property type="match status" value="1"/>
</dbReference>
<sequence length="569" mass="61221">MQQKRLLAVARGDEPADLVLRNLQLVDVLNHQVYPASIAVCDGRIAAIDEACLGHEEHDLQGGFVCPGLIDAHAHIESTMLHPAEYARAVISHGVTTVIANPHEIANVLGMAGILYLLQAGDRAPLDILLTVPSSVPATALASSGATLTSKDIQSLGDHPKVVGLGEVMDFPGVVAGKDRLLKELSMFRGQVVDGHCPGLMGRDLQAYAAAGISSDHECVNIAEAAARLRSGMKVFFREGSAAHNLLDLLPLLDHYNERWISLCTDDLSPADLLTKGSIDNLLRMVMNAGVPPITALRMATLNPAEHYRLWDRGLLAPGRRADILVVDSLSEFQPKRVYRAGQLVETKEQPADRAERVPAKLAHTVRVDWQRLDLKVAAQGTHMRVIGVIPDQLTTTCRIMPAHIVAEEALACPKRDLLKMAVIERHRESGQCGLGFVTGMGLQRGAIASTVAHDHHNLMVIGGDDRSMLTAARAVAAVGGGQAVALGHEVLALLPLPVAGLMSDGAIEQVASSQNEVAQAARRLGCRLDDPFMTMSFLALEVIPELKLTDRGLVHVRTMKFVPLFVED</sequence>
<keyword evidence="10" id="KW-1185">Reference proteome</keyword>
<dbReference type="InterPro" id="IPR011059">
    <property type="entry name" value="Metal-dep_hydrolase_composite"/>
</dbReference>
<dbReference type="Proteomes" id="UP000182517">
    <property type="component" value="Chromosome"/>
</dbReference>
<dbReference type="RefSeq" id="WP_072282661.1">
    <property type="nucleotide sequence ID" value="NZ_CP015519.1"/>
</dbReference>
<reference evidence="9 10" key="1">
    <citation type="journal article" date="2017" name="Genome Announc.">
        <title>Complete Genome Sequences of Two Acetylene-Fermenting Pelobacter acetylenicus Strains.</title>
        <authorList>
            <person name="Sutton J.M."/>
            <person name="Baesman S.M."/>
            <person name="Fierst J.L."/>
            <person name="Poret-Peterson A.T."/>
            <person name="Oremland R.S."/>
            <person name="Dunlap D.S."/>
            <person name="Akob D.M."/>
        </authorList>
    </citation>
    <scope>NUCLEOTIDE SEQUENCE [LARGE SCALE GENOMIC DNA]</scope>
    <source>
        <strain evidence="9 10">SFB93</strain>
    </source>
</reference>
<dbReference type="InterPro" id="IPR006679">
    <property type="entry name" value="Adenine_deam"/>
</dbReference>